<evidence type="ECO:0000256" key="1">
    <source>
        <dbReference type="ARBA" id="ARBA00008990"/>
    </source>
</evidence>
<comment type="caution">
    <text evidence="4">The sequence shown here is derived from an EMBL/GenBank/DDBJ whole genome shotgun (WGS) entry which is preliminary data.</text>
</comment>
<keyword evidence="2" id="KW-0597">Phosphoprotein</keyword>
<evidence type="ECO:0000256" key="3">
    <source>
        <dbReference type="SAM" id="MobiDB-lite"/>
    </source>
</evidence>
<dbReference type="Proteomes" id="UP001623330">
    <property type="component" value="Unassembled WGS sequence"/>
</dbReference>
<reference evidence="4 5" key="1">
    <citation type="submission" date="2024-05" db="EMBL/GenBank/DDBJ databases">
        <title>Long read based assembly of the Candida bracarensis genome reveals expanded adhesin content.</title>
        <authorList>
            <person name="Marcet-Houben M."/>
            <person name="Ksiezopolska E."/>
            <person name="Gabaldon T."/>
        </authorList>
    </citation>
    <scope>NUCLEOTIDE SEQUENCE [LARGE SCALE GENOMIC DNA]</scope>
    <source>
        <strain evidence="4 5">CBM6</strain>
    </source>
</reference>
<feature type="compositionally biased region" description="Polar residues" evidence="3">
    <location>
        <begin position="291"/>
        <end position="318"/>
    </location>
</feature>
<name>A0ABR4NZV9_9SACH</name>
<feature type="region of interest" description="Disordered" evidence="3">
    <location>
        <begin position="269"/>
        <end position="338"/>
    </location>
</feature>
<comment type="similarity">
    <text evidence="1">Belongs to the ISF1/MBR1 family.</text>
</comment>
<evidence type="ECO:0000256" key="2">
    <source>
        <dbReference type="ARBA" id="ARBA00022553"/>
    </source>
</evidence>
<dbReference type="EMBL" id="JBEVYD010000002">
    <property type="protein sequence ID" value="KAL3234858.1"/>
    <property type="molecule type" value="Genomic_DNA"/>
</dbReference>
<sequence length="436" mass="49002">MDCRTGTMLDVFERAVQDPCSLDLDEQDELEKFYVYGSDDYETGNLDPRNEEGQDEIRGLNNEQVRDLDQVLGQEQEQEQYQDQGQEQSGSETVTPHTYVAVERGTSFIIPTTSFTNVALDPLEEEDPLVELCGEDEEDEEEQGEEEDKDTSHKDKKSKLTRRRKPSITSSNSSSYLSDVSSIQSATKLRSPAKQQDQKFKNPFKTPSFTASSNYNINYNNVPSNNNINYNNASSPTDQFRLRRTMTDPDFPLRPSVLSRRNTSTIIQQMNNNSRSQSIQSSKPRKPSLKRASNSSMGALNRNNSFQPPQRSNSTSFVPGNAIMEDSPSPQLESPSRPYSRCGSIAIPTHLYSLEKYVSSQLDALATKDYKNEEDIPPTSRGSRKQRSYTVAGLINTFDGGNDKVRGADRPTGNLSRCSSSRKKSYIEMSLENSFA</sequence>
<accession>A0ABR4NZV9</accession>
<organism evidence="4 5">
    <name type="scientific">Nakaseomyces bracarensis</name>
    <dbReference type="NCBI Taxonomy" id="273131"/>
    <lineage>
        <taxon>Eukaryota</taxon>
        <taxon>Fungi</taxon>
        <taxon>Dikarya</taxon>
        <taxon>Ascomycota</taxon>
        <taxon>Saccharomycotina</taxon>
        <taxon>Saccharomycetes</taxon>
        <taxon>Saccharomycetales</taxon>
        <taxon>Saccharomycetaceae</taxon>
        <taxon>Nakaseomyces</taxon>
    </lineage>
</organism>
<feature type="region of interest" description="Disordered" evidence="3">
    <location>
        <begin position="400"/>
        <end position="419"/>
    </location>
</feature>
<dbReference type="Pfam" id="PF17058">
    <property type="entry name" value="MBR1"/>
    <property type="match status" value="2"/>
</dbReference>
<keyword evidence="5" id="KW-1185">Reference proteome</keyword>
<feature type="compositionally biased region" description="Basic and acidic residues" evidence="3">
    <location>
        <begin position="48"/>
        <end position="67"/>
    </location>
</feature>
<feature type="region of interest" description="Disordered" evidence="3">
    <location>
        <begin position="134"/>
        <end position="207"/>
    </location>
</feature>
<protein>
    <submittedName>
        <fullName evidence="4">Uncharacterized protein</fullName>
    </submittedName>
</protein>
<feature type="compositionally biased region" description="Low complexity" evidence="3">
    <location>
        <begin position="167"/>
        <end position="185"/>
    </location>
</feature>
<dbReference type="InterPro" id="IPR031443">
    <property type="entry name" value="Mbr1"/>
</dbReference>
<evidence type="ECO:0000313" key="4">
    <source>
        <dbReference type="EMBL" id="KAL3234858.1"/>
    </source>
</evidence>
<feature type="region of interest" description="Disordered" evidence="3">
    <location>
        <begin position="39"/>
        <end position="67"/>
    </location>
</feature>
<gene>
    <name evidence="4" type="ORF">RNJ44_02646</name>
</gene>
<feature type="compositionally biased region" description="Acidic residues" evidence="3">
    <location>
        <begin position="134"/>
        <end position="149"/>
    </location>
</feature>
<feature type="compositionally biased region" description="Basic residues" evidence="3">
    <location>
        <begin position="154"/>
        <end position="166"/>
    </location>
</feature>
<evidence type="ECO:0000313" key="5">
    <source>
        <dbReference type="Proteomes" id="UP001623330"/>
    </source>
</evidence>
<proteinExistence type="inferred from homology"/>
<feature type="compositionally biased region" description="Low complexity" evidence="3">
    <location>
        <begin position="269"/>
        <end position="282"/>
    </location>
</feature>